<evidence type="ECO:0000256" key="3">
    <source>
        <dbReference type="ARBA" id="ARBA00022618"/>
    </source>
</evidence>
<keyword evidence="6 8" id="KW-0472">Membrane</keyword>
<dbReference type="EMBL" id="JAFBFC010000001">
    <property type="protein sequence ID" value="MBM7701775.1"/>
    <property type="molecule type" value="Genomic_DNA"/>
</dbReference>
<organism evidence="11 12">
    <name type="scientific">Priestia iocasae</name>
    <dbReference type="NCBI Taxonomy" id="2291674"/>
    <lineage>
        <taxon>Bacteria</taxon>
        <taxon>Bacillati</taxon>
        <taxon>Bacillota</taxon>
        <taxon>Bacilli</taxon>
        <taxon>Bacillales</taxon>
        <taxon>Bacillaceae</taxon>
        <taxon>Priestia</taxon>
    </lineage>
</organism>
<dbReference type="Gene3D" id="3.40.50.10960">
    <property type="match status" value="1"/>
</dbReference>
<keyword evidence="12" id="KW-1185">Reference proteome</keyword>
<dbReference type="RefSeq" id="WP_205183535.1">
    <property type="nucleotide sequence ID" value="NZ_JAFBFC010000001.1"/>
</dbReference>
<dbReference type="Pfam" id="PF03799">
    <property type="entry name" value="FtsQ_DivIB_C"/>
    <property type="match status" value="1"/>
</dbReference>
<dbReference type="InterPro" id="IPR026580">
    <property type="entry name" value="DivIB"/>
</dbReference>
<evidence type="ECO:0000259" key="10">
    <source>
        <dbReference type="PROSITE" id="PS51779"/>
    </source>
</evidence>
<keyword evidence="7 8" id="KW-0131">Cell cycle</keyword>
<protein>
    <recommendedName>
        <fullName evidence="8">Cell division protein DivIB</fullName>
    </recommendedName>
</protein>
<feature type="region of interest" description="Disordered" evidence="9">
    <location>
        <begin position="239"/>
        <end position="260"/>
    </location>
</feature>
<dbReference type="GO" id="GO:0051301">
    <property type="term" value="P:cell division"/>
    <property type="evidence" value="ECO:0007669"/>
    <property type="project" value="UniProtKB-KW"/>
</dbReference>
<gene>
    <name evidence="8" type="primary">divIB</name>
    <name evidence="11" type="ORF">JOC83_000601</name>
</gene>
<dbReference type="PANTHER" id="PTHR37820">
    <property type="entry name" value="CELL DIVISION PROTEIN DIVIB"/>
    <property type="match status" value="1"/>
</dbReference>
<sequence length="260" mass="29662">MEKGKLIVLEDRVPKLKEQRKSKANKRLVFYLSLFFILILLIVYSQSSLSSISKIAVAGNKYVNDKEIVSMSELSTKTSYWKVDKKEVEEMLERHPEIKKVSIDKAFPNKVTINVTEYKRVAYVVEKGKYFPINEAGKVLDAVKGEPISSDAPLLINWKDAEAIQELVQELSKVPKSITNAISEMYHTPTDFEPMHIRLFMNDGREVSAKISNFSDKIVLYPSVVKELSPDQRGVIDLEERPTFIPYEKEKGDEKSEGEG</sequence>
<dbReference type="InterPro" id="IPR034746">
    <property type="entry name" value="POTRA"/>
</dbReference>
<evidence type="ECO:0000313" key="11">
    <source>
        <dbReference type="EMBL" id="MBM7701775.1"/>
    </source>
</evidence>
<keyword evidence="3 8" id="KW-0132">Cell division</keyword>
<comment type="similarity">
    <text evidence="8">Belongs to the FtsQ/DivIB family. DivIB subfamily.</text>
</comment>
<keyword evidence="5 8" id="KW-1133">Transmembrane helix</keyword>
<name>A0ABS2QQP0_9BACI</name>
<comment type="subcellular location">
    <subcellularLocation>
        <location evidence="8">Cell membrane</location>
        <topology evidence="8">Single-pass type II membrane protein</topology>
    </subcellularLocation>
    <subcellularLocation>
        <location evidence="1">Membrane</location>
    </subcellularLocation>
    <text evidence="8">Localizes to the division septum.</text>
</comment>
<comment type="function">
    <text evidence="8">Cell division protein that may be involved in stabilizing or promoting the assembly of the division complex.</text>
</comment>
<evidence type="ECO:0000256" key="1">
    <source>
        <dbReference type="ARBA" id="ARBA00004370"/>
    </source>
</evidence>
<dbReference type="HAMAP" id="MF_00912">
    <property type="entry name" value="DivIB"/>
    <property type="match status" value="1"/>
</dbReference>
<dbReference type="InterPro" id="IPR050487">
    <property type="entry name" value="FtsQ_DivIB"/>
</dbReference>
<reference evidence="11 12" key="1">
    <citation type="submission" date="2021-01" db="EMBL/GenBank/DDBJ databases">
        <title>Genomic Encyclopedia of Type Strains, Phase IV (KMG-IV): sequencing the most valuable type-strain genomes for metagenomic binning, comparative biology and taxonomic classification.</title>
        <authorList>
            <person name="Goeker M."/>
        </authorList>
    </citation>
    <scope>NUCLEOTIDE SEQUENCE [LARGE SCALE GENOMIC DNA]</scope>
    <source>
        <strain evidence="11 12">DSM 104297</strain>
    </source>
</reference>
<dbReference type="PROSITE" id="PS51779">
    <property type="entry name" value="POTRA"/>
    <property type="match status" value="1"/>
</dbReference>
<comment type="caution">
    <text evidence="11">The sequence shown here is derived from an EMBL/GenBank/DDBJ whole genome shotgun (WGS) entry which is preliminary data.</text>
</comment>
<dbReference type="Proteomes" id="UP000809829">
    <property type="component" value="Unassembled WGS sequence"/>
</dbReference>
<evidence type="ECO:0000256" key="9">
    <source>
        <dbReference type="SAM" id="MobiDB-lite"/>
    </source>
</evidence>
<dbReference type="Pfam" id="PF08478">
    <property type="entry name" value="POTRA_1"/>
    <property type="match status" value="1"/>
</dbReference>
<evidence type="ECO:0000256" key="2">
    <source>
        <dbReference type="ARBA" id="ARBA00022475"/>
    </source>
</evidence>
<keyword evidence="4 8" id="KW-0812">Transmembrane</keyword>
<dbReference type="InterPro" id="IPR005548">
    <property type="entry name" value="Cell_div_FtsQ/DivIB_C"/>
</dbReference>
<evidence type="ECO:0000313" key="12">
    <source>
        <dbReference type="Proteomes" id="UP000809829"/>
    </source>
</evidence>
<dbReference type="Gene3D" id="3.10.20.310">
    <property type="entry name" value="membrane protein fhac"/>
    <property type="match status" value="1"/>
</dbReference>
<evidence type="ECO:0000256" key="5">
    <source>
        <dbReference type="ARBA" id="ARBA00022989"/>
    </source>
</evidence>
<feature type="transmembrane region" description="Helical" evidence="8">
    <location>
        <begin position="28"/>
        <end position="45"/>
    </location>
</feature>
<keyword evidence="2 8" id="KW-1003">Cell membrane</keyword>
<evidence type="ECO:0000256" key="6">
    <source>
        <dbReference type="ARBA" id="ARBA00023136"/>
    </source>
</evidence>
<evidence type="ECO:0000256" key="8">
    <source>
        <dbReference type="HAMAP-Rule" id="MF_00912"/>
    </source>
</evidence>
<evidence type="ECO:0000256" key="7">
    <source>
        <dbReference type="ARBA" id="ARBA00023306"/>
    </source>
</evidence>
<dbReference type="InterPro" id="IPR013685">
    <property type="entry name" value="POTRA_FtsQ_type"/>
</dbReference>
<proteinExistence type="inferred from homology"/>
<feature type="domain" description="POTRA" evidence="10">
    <location>
        <begin position="50"/>
        <end position="118"/>
    </location>
</feature>
<evidence type="ECO:0000256" key="4">
    <source>
        <dbReference type="ARBA" id="ARBA00022692"/>
    </source>
</evidence>
<dbReference type="PANTHER" id="PTHR37820:SF1">
    <property type="entry name" value="CELL DIVISION PROTEIN FTSQ"/>
    <property type="match status" value="1"/>
</dbReference>
<accession>A0ABS2QQP0</accession>